<protein>
    <recommendedName>
        <fullName evidence="3">Ribosomal protein S14</fullName>
    </recommendedName>
</protein>
<name>A0AAV1JG37_9NEOP</name>
<reference evidence="1 2" key="1">
    <citation type="submission" date="2023-11" db="EMBL/GenBank/DDBJ databases">
        <authorList>
            <person name="Okamura Y."/>
        </authorList>
    </citation>
    <scope>NUCLEOTIDE SEQUENCE [LARGE SCALE GENOMIC DNA]</scope>
</reference>
<accession>A0AAV1JG37</accession>
<gene>
    <name evidence="1" type="ORF">LNINA_LOCUS7671</name>
</gene>
<evidence type="ECO:0000313" key="2">
    <source>
        <dbReference type="Proteomes" id="UP001497472"/>
    </source>
</evidence>
<evidence type="ECO:0008006" key="3">
    <source>
        <dbReference type="Google" id="ProtNLM"/>
    </source>
</evidence>
<dbReference type="AlphaFoldDB" id="A0AAV1JG37"/>
<comment type="caution">
    <text evidence="1">The sequence shown here is derived from an EMBL/GenBank/DDBJ whole genome shotgun (WGS) entry which is preliminary data.</text>
</comment>
<organism evidence="1 2">
    <name type="scientific">Leptosia nina</name>
    <dbReference type="NCBI Taxonomy" id="320188"/>
    <lineage>
        <taxon>Eukaryota</taxon>
        <taxon>Metazoa</taxon>
        <taxon>Ecdysozoa</taxon>
        <taxon>Arthropoda</taxon>
        <taxon>Hexapoda</taxon>
        <taxon>Insecta</taxon>
        <taxon>Pterygota</taxon>
        <taxon>Neoptera</taxon>
        <taxon>Endopterygota</taxon>
        <taxon>Lepidoptera</taxon>
        <taxon>Glossata</taxon>
        <taxon>Ditrysia</taxon>
        <taxon>Papilionoidea</taxon>
        <taxon>Pieridae</taxon>
        <taxon>Pierinae</taxon>
        <taxon>Leptosia</taxon>
    </lineage>
</organism>
<evidence type="ECO:0000313" key="1">
    <source>
        <dbReference type="EMBL" id="CAK1548258.1"/>
    </source>
</evidence>
<proteinExistence type="predicted"/>
<keyword evidence="2" id="KW-1185">Reference proteome</keyword>
<sequence>MPPPAFWKATLLSQRRQWLRHQYKDYRRSSTTPYVNKKVIGPVTECCELTYQRVQFCVIIGKVGFCELGILSEISTSRH</sequence>
<dbReference type="EMBL" id="CAVLEF010000010">
    <property type="protein sequence ID" value="CAK1548258.1"/>
    <property type="molecule type" value="Genomic_DNA"/>
</dbReference>
<dbReference type="Proteomes" id="UP001497472">
    <property type="component" value="Unassembled WGS sequence"/>
</dbReference>